<sequence>MYESILSRLALEHHVADAESVACLSSAERAVVLLRPQLTSFRAVTALMEAEYCDTMQFAVSRSVASGSWDGVSVRSRTFIPETACGSQISSL</sequence>
<protein>
    <submittedName>
        <fullName evidence="1">Uncharacterized protein</fullName>
    </submittedName>
</protein>
<gene>
    <name evidence="1" type="ORF">TKK_006006</name>
</gene>
<evidence type="ECO:0000313" key="1">
    <source>
        <dbReference type="EMBL" id="KAL3400873.1"/>
    </source>
</evidence>
<reference evidence="1 2" key="1">
    <citation type="journal article" date="2024" name="bioRxiv">
        <title>A reference genome for Trichogramma kaykai: A tiny desert-dwelling parasitoid wasp with competing sex-ratio distorters.</title>
        <authorList>
            <person name="Culotta J."/>
            <person name="Lindsey A.R."/>
        </authorList>
    </citation>
    <scope>NUCLEOTIDE SEQUENCE [LARGE SCALE GENOMIC DNA]</scope>
    <source>
        <strain evidence="1 2">KSX58</strain>
    </source>
</reference>
<dbReference type="AlphaFoldDB" id="A0ABD2X7K6"/>
<keyword evidence="2" id="KW-1185">Reference proteome</keyword>
<dbReference type="Proteomes" id="UP001627154">
    <property type="component" value="Unassembled WGS sequence"/>
</dbReference>
<dbReference type="EMBL" id="JBJJXI010000050">
    <property type="protein sequence ID" value="KAL3400873.1"/>
    <property type="molecule type" value="Genomic_DNA"/>
</dbReference>
<proteinExistence type="predicted"/>
<organism evidence="1 2">
    <name type="scientific">Trichogramma kaykai</name>
    <dbReference type="NCBI Taxonomy" id="54128"/>
    <lineage>
        <taxon>Eukaryota</taxon>
        <taxon>Metazoa</taxon>
        <taxon>Ecdysozoa</taxon>
        <taxon>Arthropoda</taxon>
        <taxon>Hexapoda</taxon>
        <taxon>Insecta</taxon>
        <taxon>Pterygota</taxon>
        <taxon>Neoptera</taxon>
        <taxon>Endopterygota</taxon>
        <taxon>Hymenoptera</taxon>
        <taxon>Apocrita</taxon>
        <taxon>Proctotrupomorpha</taxon>
        <taxon>Chalcidoidea</taxon>
        <taxon>Trichogrammatidae</taxon>
        <taxon>Trichogramma</taxon>
    </lineage>
</organism>
<evidence type="ECO:0000313" key="2">
    <source>
        <dbReference type="Proteomes" id="UP001627154"/>
    </source>
</evidence>
<comment type="caution">
    <text evidence="1">The sequence shown here is derived from an EMBL/GenBank/DDBJ whole genome shotgun (WGS) entry which is preliminary data.</text>
</comment>
<accession>A0ABD2X7K6</accession>
<name>A0ABD2X7K6_9HYME</name>